<accession>A0ABU6L888</accession>
<keyword evidence="2" id="KW-1185">Reference proteome</keyword>
<dbReference type="Proteomes" id="UP001306119">
    <property type="component" value="Unassembled WGS sequence"/>
</dbReference>
<dbReference type="GO" id="GO:0006508">
    <property type="term" value="P:proteolysis"/>
    <property type="evidence" value="ECO:0007669"/>
    <property type="project" value="UniProtKB-KW"/>
</dbReference>
<protein>
    <submittedName>
        <fullName evidence="1">ATP-dependent Lon protease</fullName>
    </submittedName>
</protein>
<evidence type="ECO:0000313" key="1">
    <source>
        <dbReference type="EMBL" id="MEC6832531.1"/>
    </source>
</evidence>
<organism evidence="1 2">
    <name type="scientific">Photobacterium toruni</name>
    <dbReference type="NCBI Taxonomy" id="1935446"/>
    <lineage>
        <taxon>Bacteria</taxon>
        <taxon>Pseudomonadati</taxon>
        <taxon>Pseudomonadota</taxon>
        <taxon>Gammaproteobacteria</taxon>
        <taxon>Vibrionales</taxon>
        <taxon>Vibrionaceae</taxon>
        <taxon>Photobacterium</taxon>
    </lineage>
</organism>
<reference evidence="1 2" key="1">
    <citation type="submission" date="2024-01" db="EMBL/GenBank/DDBJ databases">
        <title>Active colonisers of the gastrointestinal tract of Atlantic salmon farmed in a warm water region.</title>
        <authorList>
            <person name="Bowman J.P."/>
        </authorList>
    </citation>
    <scope>NUCLEOTIDE SEQUENCE [LARGE SCALE GENOMIC DNA]</scope>
    <source>
        <strain evidence="1 2">S3MW1</strain>
    </source>
</reference>
<comment type="caution">
    <text evidence="1">The sequence shown here is derived from an EMBL/GenBank/DDBJ whole genome shotgun (WGS) entry which is preliminary data.</text>
</comment>
<dbReference type="GO" id="GO:0008233">
    <property type="term" value="F:peptidase activity"/>
    <property type="evidence" value="ECO:0007669"/>
    <property type="project" value="UniProtKB-KW"/>
</dbReference>
<keyword evidence="1" id="KW-0378">Hydrolase</keyword>
<proteinExistence type="predicted"/>
<sequence>MRHRDNGFSTMVIAPLQSTPPVFATTMNPLTGQVARDNRVREKIIPVVEGRAATAESFLSAEEKQRNKPGWDPSEHPDYSQSQAKLFAGYQQQFAQIMRVLSLDNYFAPTVELGYSMHIELPRELLAQLALIRDSERTKGVVSHHYAQAILPNPSTNSLTII</sequence>
<gene>
    <name evidence="1" type="ORF">VXS06_12255</name>
</gene>
<keyword evidence="1" id="KW-0645">Protease</keyword>
<dbReference type="EMBL" id="JAYXUG010000009">
    <property type="protein sequence ID" value="MEC6832531.1"/>
    <property type="molecule type" value="Genomic_DNA"/>
</dbReference>
<evidence type="ECO:0000313" key="2">
    <source>
        <dbReference type="Proteomes" id="UP001306119"/>
    </source>
</evidence>
<name>A0ABU6L888_9GAMM</name>
<dbReference type="RefSeq" id="WP_327775035.1">
    <property type="nucleotide sequence ID" value="NZ_JAYXUG010000009.1"/>
</dbReference>